<name>A0A8S5MTA9_9CAUD</name>
<proteinExistence type="predicted"/>
<dbReference type="EMBL" id="BK014983">
    <property type="protein sequence ID" value="DAD85476.1"/>
    <property type="molecule type" value="Genomic_DNA"/>
</dbReference>
<protein>
    <submittedName>
        <fullName evidence="1">Uncharacterized protein</fullName>
    </submittedName>
</protein>
<accession>A0A8S5MTA9</accession>
<reference evidence="1" key="1">
    <citation type="journal article" date="2021" name="Proc. Natl. Acad. Sci. U.S.A.">
        <title>A Catalog of Tens of Thousands of Viruses from Human Metagenomes Reveals Hidden Associations with Chronic Diseases.</title>
        <authorList>
            <person name="Tisza M.J."/>
            <person name="Buck C.B."/>
        </authorList>
    </citation>
    <scope>NUCLEOTIDE SEQUENCE</scope>
    <source>
        <strain evidence="1">CtDcW16</strain>
    </source>
</reference>
<sequence>MDVDSDFSDVEQFFQDGEWEVEKKVIDVGDEAVKYAEENGDYKDHTLTLRTSNDYDVDESGLTLKNEAEYASSVESKGYDVLSGAALYAERRLKEEFE</sequence>
<organism evidence="1">
    <name type="scientific">Siphoviridae sp. ctDcW16</name>
    <dbReference type="NCBI Taxonomy" id="2826199"/>
    <lineage>
        <taxon>Viruses</taxon>
        <taxon>Duplodnaviria</taxon>
        <taxon>Heunggongvirae</taxon>
        <taxon>Uroviricota</taxon>
        <taxon>Caudoviricetes</taxon>
    </lineage>
</organism>
<evidence type="ECO:0000313" key="1">
    <source>
        <dbReference type="EMBL" id="DAD85476.1"/>
    </source>
</evidence>